<feature type="domain" description="GHMP kinase C-terminal" evidence="10">
    <location>
        <begin position="768"/>
        <end position="838"/>
    </location>
</feature>
<dbReference type="InterPro" id="IPR036554">
    <property type="entry name" value="GHMP_kinase_C_sf"/>
</dbReference>
<dbReference type="Gene3D" id="3.30.70.890">
    <property type="entry name" value="GHMP kinase, C-terminal domain"/>
    <property type="match status" value="1"/>
</dbReference>
<evidence type="ECO:0000256" key="6">
    <source>
        <dbReference type="ARBA" id="ARBA00023136"/>
    </source>
</evidence>
<dbReference type="SUPFAM" id="SSF103506">
    <property type="entry name" value="Mitochondrial carrier"/>
    <property type="match status" value="1"/>
</dbReference>
<evidence type="ECO:0000313" key="12">
    <source>
        <dbReference type="Proteomes" id="UP000716291"/>
    </source>
</evidence>
<dbReference type="Gene3D" id="1.50.40.10">
    <property type="entry name" value="Mitochondrial carrier domain"/>
    <property type="match status" value="1"/>
</dbReference>
<dbReference type="PRINTS" id="PR00959">
    <property type="entry name" value="MEVGALKINASE"/>
</dbReference>
<name>A0A9P7BWS7_RHIOR</name>
<dbReference type="Pfam" id="PF00288">
    <property type="entry name" value="GHMP_kinases_N"/>
    <property type="match status" value="1"/>
</dbReference>
<dbReference type="SUPFAM" id="SSF55060">
    <property type="entry name" value="GHMP Kinase, C-terminal domain"/>
    <property type="match status" value="1"/>
</dbReference>
<evidence type="ECO:0000313" key="11">
    <source>
        <dbReference type="EMBL" id="KAG1314092.1"/>
    </source>
</evidence>
<keyword evidence="5 8" id="KW-1133">Transmembrane helix</keyword>
<comment type="caution">
    <text evidence="11">The sequence shown here is derived from an EMBL/GenBank/DDBJ whole genome shotgun (WGS) entry which is preliminary data.</text>
</comment>
<dbReference type="Pfam" id="PF08544">
    <property type="entry name" value="GHMP_kinases_C"/>
    <property type="match status" value="1"/>
</dbReference>
<dbReference type="Gene3D" id="3.30.230.10">
    <property type="match status" value="1"/>
</dbReference>
<feature type="domain" description="GHMP kinase N-terminal" evidence="9">
    <location>
        <begin position="601"/>
        <end position="694"/>
    </location>
</feature>
<dbReference type="InterPro" id="IPR013750">
    <property type="entry name" value="GHMP_kinase_C_dom"/>
</dbReference>
<dbReference type="Gene3D" id="3.90.550.10">
    <property type="entry name" value="Spore Coat Polysaccharide Biosynthesis Protein SpsA, Chain A"/>
    <property type="match status" value="1"/>
</dbReference>
<dbReference type="Proteomes" id="UP000716291">
    <property type="component" value="Unassembled WGS sequence"/>
</dbReference>
<dbReference type="GO" id="GO:0005524">
    <property type="term" value="F:ATP binding"/>
    <property type="evidence" value="ECO:0007669"/>
    <property type="project" value="UniProtKB-KW"/>
</dbReference>
<keyword evidence="4" id="KW-0067">ATP-binding</keyword>
<dbReference type="Pfam" id="PF00153">
    <property type="entry name" value="Mito_carr"/>
    <property type="match status" value="3"/>
</dbReference>
<evidence type="ECO:0000259" key="9">
    <source>
        <dbReference type="Pfam" id="PF00288"/>
    </source>
</evidence>
<keyword evidence="12" id="KW-1185">Reference proteome</keyword>
<evidence type="ECO:0000256" key="1">
    <source>
        <dbReference type="ARBA" id="ARBA00004141"/>
    </source>
</evidence>
<evidence type="ECO:0000256" key="4">
    <source>
        <dbReference type="ARBA" id="ARBA00022840"/>
    </source>
</evidence>
<keyword evidence="3" id="KW-0547">Nucleotide-binding</keyword>
<feature type="repeat" description="Solcar" evidence="7">
    <location>
        <begin position="129"/>
        <end position="213"/>
    </location>
</feature>
<evidence type="ECO:0000256" key="8">
    <source>
        <dbReference type="SAM" id="Phobius"/>
    </source>
</evidence>
<dbReference type="SUPFAM" id="SSF54211">
    <property type="entry name" value="Ribosomal protein S5 domain 2-like"/>
    <property type="match status" value="1"/>
</dbReference>
<organism evidence="11 12">
    <name type="scientific">Rhizopus oryzae</name>
    <name type="common">Mucormycosis agent</name>
    <name type="synonym">Rhizopus arrhizus var. delemar</name>
    <dbReference type="NCBI Taxonomy" id="64495"/>
    <lineage>
        <taxon>Eukaryota</taxon>
        <taxon>Fungi</taxon>
        <taxon>Fungi incertae sedis</taxon>
        <taxon>Mucoromycota</taxon>
        <taxon>Mucoromycotina</taxon>
        <taxon>Mucoromycetes</taxon>
        <taxon>Mucorales</taxon>
        <taxon>Mucorineae</taxon>
        <taxon>Rhizopodaceae</taxon>
        <taxon>Rhizopus</taxon>
    </lineage>
</organism>
<dbReference type="InterPro" id="IPR006204">
    <property type="entry name" value="GHMP_kinase_N_dom"/>
</dbReference>
<evidence type="ECO:0000256" key="5">
    <source>
        <dbReference type="ARBA" id="ARBA00022989"/>
    </source>
</evidence>
<dbReference type="SUPFAM" id="SSF53448">
    <property type="entry name" value="Nucleotide-diphospho-sugar transferases"/>
    <property type="match status" value="1"/>
</dbReference>
<evidence type="ECO:0000256" key="2">
    <source>
        <dbReference type="ARBA" id="ARBA00022692"/>
    </source>
</evidence>
<proteinExistence type="predicted"/>
<dbReference type="EMBL" id="JAANQT010000139">
    <property type="protein sequence ID" value="KAG1314092.1"/>
    <property type="molecule type" value="Genomic_DNA"/>
</dbReference>
<keyword evidence="2 7" id="KW-0812">Transmembrane</keyword>
<dbReference type="InterPro" id="IPR020568">
    <property type="entry name" value="Ribosomal_Su5_D2-typ_SF"/>
</dbReference>
<feature type="repeat" description="Solcar" evidence="7">
    <location>
        <begin position="9"/>
        <end position="111"/>
    </location>
</feature>
<dbReference type="InterPro" id="IPR053034">
    <property type="entry name" value="Glucuronokinase-like"/>
</dbReference>
<dbReference type="InterPro" id="IPR018108">
    <property type="entry name" value="MCP_transmembrane"/>
</dbReference>
<reference evidence="11" key="1">
    <citation type="journal article" date="2020" name="Microb. Genom.">
        <title>Genetic diversity of clinical and environmental Mucorales isolates obtained from an investigation of mucormycosis cases among solid organ transplant recipients.</title>
        <authorList>
            <person name="Nguyen M.H."/>
            <person name="Kaul D."/>
            <person name="Muto C."/>
            <person name="Cheng S.J."/>
            <person name="Richter R.A."/>
            <person name="Bruno V.M."/>
            <person name="Liu G."/>
            <person name="Beyhan S."/>
            <person name="Sundermann A.J."/>
            <person name="Mounaud S."/>
            <person name="Pasculle A.W."/>
            <person name="Nierman W.C."/>
            <person name="Driscoll E."/>
            <person name="Cumbie R."/>
            <person name="Clancy C.J."/>
            <person name="Dupont C.L."/>
        </authorList>
    </citation>
    <scope>NUCLEOTIDE SEQUENCE</scope>
    <source>
        <strain evidence="11">GL11</strain>
    </source>
</reference>
<dbReference type="InterPro" id="IPR014721">
    <property type="entry name" value="Ribsml_uS5_D2-typ_fold_subgr"/>
</dbReference>
<feature type="transmembrane region" description="Helical" evidence="8">
    <location>
        <begin position="12"/>
        <end position="32"/>
    </location>
</feature>
<dbReference type="PROSITE" id="PS51257">
    <property type="entry name" value="PROKAR_LIPOPROTEIN"/>
    <property type="match status" value="1"/>
</dbReference>
<dbReference type="PANTHER" id="PTHR38710:SF1">
    <property type="entry name" value="WITH PUTATIVE URIDYL PYROPHOSPHORYLASE-RELATED"/>
    <property type="match status" value="1"/>
</dbReference>
<sequence length="866" mass="97647">MTTLQEKKQTPILHLTGGALSGMVACVALQPLDLIKTRLQQHRQDHLAFLKEAKNKGLKVAPQKSNIYSTIKDVVHNNGYSGLWRGTIPTIMRNVPGSALYFFALSEIRQIVSNSRTIWKPVMNNNKDHQRWENLFSGSTARGAVGYIMMPITVVKVRYESNLYNYTSLSQAFTSIIKTDGIRGLFAGYGATFIRDAPFAGIYLFFYEGFKSWANDYADSHQKPIANALVNLGSGVAAGMAATCTTQPFDMLKTRMQLKPVIYKNLLQSAKKVYLEEGIMGFFDGISKLYDASSLEATQIELDIRNHYELKHLKLRGVPKGLLPISGKPTVGWLYDHLKDHFSQIYIVANAYNFKHYERWASSVNFPRENILNKGLSKGILSDLAFLHRVKKVDQDLVITFPHVLWDESEQVDRLLSCTNFTLCTAYNLPVAFGLSLEAVACLDEYMLTLEANESEKELVDYVKRQESNSFITTAKGATLFDFADPTLSFQTYLDHWENCLRYELKKEIKLKTNPIHQRAYARVGLMGNPSDGFFGKTMSLLVSNFWAEATLIPNTRDDLETITILPNPVSDPHHFSSMACLAGISEIDGYETGDRLLQACCKVFYRHCQSQGIGIHTQQGFKMMFETNVPRQVGLAGSSAIITALWKALMVFYDVREEQIPLELQASLVLKVEQEELGIAAGLQDRVIQTFGGLVYMDFNKEYMEKHGYGKYERLKVTLLPKLWLAYIADPEDSGKVHSTVKQRFLNGEPEIMKAMEKFASFTDQARHALERKDHQAFAQLMSSNFNLRRQVYGDAVVGASNLRMIELARQHNCAAKFPGSGGAVVGMWNGPDKDSEQKDLLSLRRALESEGFVFVMLSPKIYEQ</sequence>
<feature type="repeat" description="Solcar" evidence="7">
    <location>
        <begin position="226"/>
        <end position="311"/>
    </location>
</feature>
<dbReference type="GO" id="GO:0016020">
    <property type="term" value="C:membrane"/>
    <property type="evidence" value="ECO:0007669"/>
    <property type="project" value="UniProtKB-SubCell"/>
</dbReference>
<dbReference type="InterPro" id="IPR029044">
    <property type="entry name" value="Nucleotide-diphossugar_trans"/>
</dbReference>
<dbReference type="PANTHER" id="PTHR38710">
    <property type="entry name" value="WITH PUTATIVE URIDYL PYROPHOSPHORYLASE-RELATED"/>
    <property type="match status" value="1"/>
</dbReference>
<dbReference type="PROSITE" id="PS50920">
    <property type="entry name" value="SOLCAR"/>
    <property type="match status" value="3"/>
</dbReference>
<dbReference type="OrthoDB" id="1924968at2759"/>
<protein>
    <recommendedName>
        <fullName evidence="13">Mitochondrial glycine transporter</fullName>
    </recommendedName>
</protein>
<dbReference type="InterPro" id="IPR023395">
    <property type="entry name" value="MCP_dom_sf"/>
</dbReference>
<keyword evidence="6 7" id="KW-0472">Membrane</keyword>
<evidence type="ECO:0000259" key="10">
    <source>
        <dbReference type="Pfam" id="PF08544"/>
    </source>
</evidence>
<accession>A0A9P7BWS7</accession>
<evidence type="ECO:0000256" key="3">
    <source>
        <dbReference type="ARBA" id="ARBA00022741"/>
    </source>
</evidence>
<dbReference type="AlphaFoldDB" id="A0A9P7BWS7"/>
<evidence type="ECO:0008006" key="13">
    <source>
        <dbReference type="Google" id="ProtNLM"/>
    </source>
</evidence>
<comment type="subcellular location">
    <subcellularLocation>
        <location evidence="1">Membrane</location>
        <topology evidence="1">Multi-pass membrane protein</topology>
    </subcellularLocation>
</comment>
<gene>
    <name evidence="11" type="ORF">G6F64_001734</name>
</gene>
<evidence type="ECO:0000256" key="7">
    <source>
        <dbReference type="PROSITE-ProRule" id="PRU00282"/>
    </source>
</evidence>